<organism evidence="8 9">
    <name type="scientific">Caenorhabditis japonica</name>
    <dbReference type="NCBI Taxonomy" id="281687"/>
    <lineage>
        <taxon>Eukaryota</taxon>
        <taxon>Metazoa</taxon>
        <taxon>Ecdysozoa</taxon>
        <taxon>Nematoda</taxon>
        <taxon>Chromadorea</taxon>
        <taxon>Rhabditida</taxon>
        <taxon>Rhabditina</taxon>
        <taxon>Rhabditomorpha</taxon>
        <taxon>Rhabditoidea</taxon>
        <taxon>Rhabditidae</taxon>
        <taxon>Peloderinae</taxon>
        <taxon>Caenorhabditis</taxon>
    </lineage>
</organism>
<dbReference type="AlphaFoldDB" id="A0A8R1IWZ2"/>
<dbReference type="InterPro" id="IPR036179">
    <property type="entry name" value="Ig-like_dom_sf"/>
</dbReference>
<dbReference type="PANTHER" id="PTHR11640">
    <property type="entry name" value="NEPHRIN"/>
    <property type="match status" value="1"/>
</dbReference>
<dbReference type="Proteomes" id="UP000005237">
    <property type="component" value="Unassembled WGS sequence"/>
</dbReference>
<evidence type="ECO:0000259" key="7">
    <source>
        <dbReference type="PROSITE" id="PS50835"/>
    </source>
</evidence>
<dbReference type="GO" id="GO:0050839">
    <property type="term" value="F:cell adhesion molecule binding"/>
    <property type="evidence" value="ECO:0007669"/>
    <property type="project" value="TreeGrafter"/>
</dbReference>
<dbReference type="InterPro" id="IPR007110">
    <property type="entry name" value="Ig-like_dom"/>
</dbReference>
<keyword evidence="2" id="KW-0472">Membrane</keyword>
<evidence type="ECO:0000313" key="8">
    <source>
        <dbReference type="EnsemblMetazoa" id="CJA40643.1"/>
    </source>
</evidence>
<keyword evidence="4" id="KW-0325">Glycoprotein</keyword>
<keyword evidence="5" id="KW-0393">Immunoglobulin domain</keyword>
<proteinExistence type="predicted"/>
<keyword evidence="9" id="KW-1185">Reference proteome</keyword>
<comment type="subcellular location">
    <subcellularLocation>
        <location evidence="1">Membrane</location>
        <topology evidence="1">Single-pass type I membrane protein</topology>
    </subcellularLocation>
</comment>
<dbReference type="SMART" id="SM00408">
    <property type="entry name" value="IGc2"/>
    <property type="match status" value="1"/>
</dbReference>
<dbReference type="InterPro" id="IPR013783">
    <property type="entry name" value="Ig-like_fold"/>
</dbReference>
<dbReference type="EnsemblMetazoa" id="CJA40643.1">
    <property type="protein sequence ID" value="CJA40643.1"/>
    <property type="gene ID" value="WBGene00216491"/>
</dbReference>
<evidence type="ECO:0000256" key="6">
    <source>
        <dbReference type="SAM" id="MobiDB-lite"/>
    </source>
</evidence>
<reference evidence="8" key="2">
    <citation type="submission" date="2022-06" db="UniProtKB">
        <authorList>
            <consortium name="EnsemblMetazoa"/>
        </authorList>
    </citation>
    <scope>IDENTIFICATION</scope>
    <source>
        <strain evidence="8">DF5081</strain>
    </source>
</reference>
<accession>A0A8R1IWZ2</accession>
<dbReference type="PROSITE" id="PS50835">
    <property type="entry name" value="IG_LIKE"/>
    <property type="match status" value="1"/>
</dbReference>
<evidence type="ECO:0000256" key="1">
    <source>
        <dbReference type="ARBA" id="ARBA00004479"/>
    </source>
</evidence>
<dbReference type="InterPro" id="IPR003598">
    <property type="entry name" value="Ig_sub2"/>
</dbReference>
<keyword evidence="3" id="KW-1015">Disulfide bond</keyword>
<dbReference type="SMART" id="SM00409">
    <property type="entry name" value="IG"/>
    <property type="match status" value="1"/>
</dbReference>
<evidence type="ECO:0000256" key="2">
    <source>
        <dbReference type="ARBA" id="ARBA00023136"/>
    </source>
</evidence>
<dbReference type="GO" id="GO:0098609">
    <property type="term" value="P:cell-cell adhesion"/>
    <property type="evidence" value="ECO:0007669"/>
    <property type="project" value="TreeGrafter"/>
</dbReference>
<dbReference type="InterPro" id="IPR051275">
    <property type="entry name" value="Cell_adhesion_signaling"/>
</dbReference>
<feature type="domain" description="Ig-like" evidence="7">
    <location>
        <begin position="26"/>
        <end position="108"/>
    </location>
</feature>
<dbReference type="InterPro" id="IPR003599">
    <property type="entry name" value="Ig_sub"/>
</dbReference>
<feature type="region of interest" description="Disordered" evidence="6">
    <location>
        <begin position="93"/>
        <end position="120"/>
    </location>
</feature>
<dbReference type="PANTHER" id="PTHR11640:SF136">
    <property type="entry name" value="NEPHRIN"/>
    <property type="match status" value="1"/>
</dbReference>
<dbReference type="GO" id="GO:0005911">
    <property type="term" value="C:cell-cell junction"/>
    <property type="evidence" value="ECO:0007669"/>
    <property type="project" value="TreeGrafter"/>
</dbReference>
<dbReference type="SUPFAM" id="SSF48726">
    <property type="entry name" value="Immunoglobulin"/>
    <property type="match status" value="1"/>
</dbReference>
<dbReference type="Gene3D" id="2.60.40.10">
    <property type="entry name" value="Immunoglobulins"/>
    <property type="match status" value="1"/>
</dbReference>
<dbReference type="Pfam" id="PF13927">
    <property type="entry name" value="Ig_3"/>
    <property type="match status" value="1"/>
</dbReference>
<evidence type="ECO:0000256" key="5">
    <source>
        <dbReference type="ARBA" id="ARBA00023319"/>
    </source>
</evidence>
<protein>
    <submittedName>
        <fullName evidence="8">Ig-like domain-containing protein</fullName>
    </submittedName>
</protein>
<evidence type="ECO:0000313" key="9">
    <source>
        <dbReference type="Proteomes" id="UP000005237"/>
    </source>
</evidence>
<evidence type="ECO:0000256" key="4">
    <source>
        <dbReference type="ARBA" id="ARBA00023180"/>
    </source>
</evidence>
<reference evidence="9" key="1">
    <citation type="submission" date="2010-08" db="EMBL/GenBank/DDBJ databases">
        <authorList>
            <consortium name="Caenorhabditis japonica Sequencing Consortium"/>
            <person name="Wilson R.K."/>
        </authorList>
    </citation>
    <scope>NUCLEOTIDE SEQUENCE [LARGE SCALE GENOMIC DNA]</scope>
    <source>
        <strain evidence="9">DF5081</strain>
    </source>
</reference>
<name>A0A8R1IWZ2_CAEJA</name>
<dbReference type="FunFam" id="2.60.40.10:FF:000637">
    <property type="entry name" value="Basement membrane proteoglycan"/>
    <property type="match status" value="1"/>
</dbReference>
<sequence length="120" mass="13377">MYKRHHHAIHVIISPVTRLFPATIPPKVDPIQQTVDRGQPARFKCWVPGNSNVQLKWSRPGGGALPNGVQEQQGILHIPRATEHEAGQYVCTATDPRDNTPLQSEPVSLNIRDPAPQREL</sequence>
<evidence type="ECO:0000256" key="3">
    <source>
        <dbReference type="ARBA" id="ARBA00023157"/>
    </source>
</evidence>
<dbReference type="GO" id="GO:0005886">
    <property type="term" value="C:plasma membrane"/>
    <property type="evidence" value="ECO:0007669"/>
    <property type="project" value="TreeGrafter"/>
</dbReference>